<comment type="similarity">
    <text evidence="7">Belongs to the chloroperoxidase family.</text>
</comment>
<keyword evidence="3" id="KW-0349">Heme</keyword>
<dbReference type="Proteomes" id="UP001230504">
    <property type="component" value="Unassembled WGS sequence"/>
</dbReference>
<feature type="chain" id="PRO_5042082260" evidence="8">
    <location>
        <begin position="23"/>
        <end position="249"/>
    </location>
</feature>
<dbReference type="PROSITE" id="PS51405">
    <property type="entry name" value="HEME_HALOPEROXIDASE"/>
    <property type="match status" value="1"/>
</dbReference>
<keyword evidence="2" id="KW-0575">Peroxidase</keyword>
<dbReference type="Gene3D" id="1.10.489.10">
    <property type="entry name" value="Chloroperoxidase-like"/>
    <property type="match status" value="1"/>
</dbReference>
<evidence type="ECO:0000313" key="11">
    <source>
        <dbReference type="Proteomes" id="UP001230504"/>
    </source>
</evidence>
<dbReference type="SUPFAM" id="SSF47571">
    <property type="entry name" value="Cloroperoxidase"/>
    <property type="match status" value="1"/>
</dbReference>
<evidence type="ECO:0000256" key="4">
    <source>
        <dbReference type="ARBA" id="ARBA00022723"/>
    </source>
</evidence>
<dbReference type="AlphaFoldDB" id="A0AAD8UXZ9"/>
<feature type="signal peptide" evidence="8">
    <location>
        <begin position="1"/>
        <end position="22"/>
    </location>
</feature>
<dbReference type="GO" id="GO:0046872">
    <property type="term" value="F:metal ion binding"/>
    <property type="evidence" value="ECO:0007669"/>
    <property type="project" value="UniProtKB-KW"/>
</dbReference>
<keyword evidence="6" id="KW-0408">Iron</keyword>
<keyword evidence="4" id="KW-0479">Metal-binding</keyword>
<dbReference type="InterPro" id="IPR036851">
    <property type="entry name" value="Chloroperoxidase-like_sf"/>
</dbReference>
<reference evidence="10" key="1">
    <citation type="submission" date="2021-06" db="EMBL/GenBank/DDBJ databases">
        <title>Comparative genomics, transcriptomics and evolutionary studies reveal genomic signatures of adaptation to plant cell wall in hemibiotrophic fungi.</title>
        <authorList>
            <consortium name="DOE Joint Genome Institute"/>
            <person name="Baroncelli R."/>
            <person name="Diaz J.F."/>
            <person name="Benocci T."/>
            <person name="Peng M."/>
            <person name="Battaglia E."/>
            <person name="Haridas S."/>
            <person name="Andreopoulos W."/>
            <person name="Labutti K."/>
            <person name="Pangilinan J."/>
            <person name="Floch G.L."/>
            <person name="Makela M.R."/>
            <person name="Henrissat B."/>
            <person name="Grigoriev I.V."/>
            <person name="Crouch J.A."/>
            <person name="De Vries R.P."/>
            <person name="Sukno S.A."/>
            <person name="Thon M.R."/>
        </authorList>
    </citation>
    <scope>NUCLEOTIDE SEQUENCE</scope>
    <source>
        <strain evidence="10">CBS 125086</strain>
    </source>
</reference>
<dbReference type="GeneID" id="85448787"/>
<dbReference type="PANTHER" id="PTHR33577">
    <property type="entry name" value="STERIGMATOCYSTIN BIOSYNTHESIS PEROXIDASE STCC-RELATED"/>
    <property type="match status" value="1"/>
</dbReference>
<gene>
    <name evidence="10" type="ORF">LY79DRAFT_680859</name>
</gene>
<dbReference type="EMBL" id="JAHLJV010000147">
    <property type="protein sequence ID" value="KAK1566299.1"/>
    <property type="molecule type" value="Genomic_DNA"/>
</dbReference>
<evidence type="ECO:0000256" key="7">
    <source>
        <dbReference type="ARBA" id="ARBA00025795"/>
    </source>
</evidence>
<evidence type="ECO:0000256" key="8">
    <source>
        <dbReference type="SAM" id="SignalP"/>
    </source>
</evidence>
<keyword evidence="8" id="KW-0732">Signal</keyword>
<evidence type="ECO:0000313" key="10">
    <source>
        <dbReference type="EMBL" id="KAK1566299.1"/>
    </source>
</evidence>
<evidence type="ECO:0000259" key="9">
    <source>
        <dbReference type="PROSITE" id="PS51405"/>
    </source>
</evidence>
<evidence type="ECO:0000256" key="6">
    <source>
        <dbReference type="ARBA" id="ARBA00023004"/>
    </source>
</evidence>
<comment type="caution">
    <text evidence="10">The sequence shown here is derived from an EMBL/GenBank/DDBJ whole genome shotgun (WGS) entry which is preliminary data.</text>
</comment>
<proteinExistence type="inferred from homology"/>
<name>A0AAD8UXZ9_9PEZI</name>
<evidence type="ECO:0000256" key="1">
    <source>
        <dbReference type="ARBA" id="ARBA00001970"/>
    </source>
</evidence>
<feature type="domain" description="Heme haloperoxidase family profile" evidence="9">
    <location>
        <begin position="26"/>
        <end position="238"/>
    </location>
</feature>
<dbReference type="InterPro" id="IPR000028">
    <property type="entry name" value="Chloroperoxidase"/>
</dbReference>
<comment type="cofactor">
    <cofactor evidence="1">
        <name>heme b</name>
        <dbReference type="ChEBI" id="CHEBI:60344"/>
    </cofactor>
</comment>
<organism evidence="10 11">
    <name type="scientific">Colletotrichum navitas</name>
    <dbReference type="NCBI Taxonomy" id="681940"/>
    <lineage>
        <taxon>Eukaryota</taxon>
        <taxon>Fungi</taxon>
        <taxon>Dikarya</taxon>
        <taxon>Ascomycota</taxon>
        <taxon>Pezizomycotina</taxon>
        <taxon>Sordariomycetes</taxon>
        <taxon>Hypocreomycetidae</taxon>
        <taxon>Glomerellales</taxon>
        <taxon>Glomerellaceae</taxon>
        <taxon>Colletotrichum</taxon>
        <taxon>Colletotrichum graminicola species complex</taxon>
    </lineage>
</organism>
<evidence type="ECO:0000256" key="3">
    <source>
        <dbReference type="ARBA" id="ARBA00022617"/>
    </source>
</evidence>
<keyword evidence="5" id="KW-0560">Oxidoreductase</keyword>
<dbReference type="PANTHER" id="PTHR33577:SF19">
    <property type="entry name" value="HEME HALOPEROXIDASE FAMILY PROFILE DOMAIN-CONTAINING PROTEIN-RELATED"/>
    <property type="match status" value="1"/>
</dbReference>
<keyword evidence="11" id="KW-1185">Reference proteome</keyword>
<protein>
    <submittedName>
        <fullName evidence="10">Chloroperoxidase</fullName>
    </submittedName>
</protein>
<sequence length="249" mass="27143">MRPDTSIALMSAVISLTSGAGAFRSGEDPQFPYKVPALDADRSPCPVINSLANHGYLPRDGKNISNEQFTTAFLTAINFDEKFVSMVAEPVFAVSTTGNPKTVNLKDLEKHNVIEHDGSLSRADIDVTGNANKFDAVVWNGVKAHFTGPTVDSKTMAFVRSERTRVAKATNPSFNLTEKQVGVAYVEAALALGLMAGDFKNPHAPTEYMNILFEQERFPFNEGFQRSATKITGDQVVELAGQLRKEMVP</sequence>
<dbReference type="RefSeq" id="XP_060407482.1">
    <property type="nucleotide sequence ID" value="XM_060564547.1"/>
</dbReference>
<accession>A0AAD8UXZ9</accession>
<dbReference type="GO" id="GO:0004601">
    <property type="term" value="F:peroxidase activity"/>
    <property type="evidence" value="ECO:0007669"/>
    <property type="project" value="UniProtKB-KW"/>
</dbReference>
<evidence type="ECO:0000256" key="2">
    <source>
        <dbReference type="ARBA" id="ARBA00022559"/>
    </source>
</evidence>
<evidence type="ECO:0000256" key="5">
    <source>
        <dbReference type="ARBA" id="ARBA00023002"/>
    </source>
</evidence>
<dbReference type="Pfam" id="PF01328">
    <property type="entry name" value="Peroxidase_2"/>
    <property type="match status" value="1"/>
</dbReference>